<evidence type="ECO:0000313" key="4">
    <source>
        <dbReference type="Proteomes" id="UP000603200"/>
    </source>
</evidence>
<evidence type="ECO:0000259" key="2">
    <source>
        <dbReference type="Pfam" id="PF19956"/>
    </source>
</evidence>
<dbReference type="Gene3D" id="3.40.50.1580">
    <property type="entry name" value="Nucleoside phosphorylase domain"/>
    <property type="match status" value="1"/>
</dbReference>
<dbReference type="EMBL" id="BOMN01000086">
    <property type="protein sequence ID" value="GIE22838.1"/>
    <property type="molecule type" value="Genomic_DNA"/>
</dbReference>
<dbReference type="PANTHER" id="PTHR46832:SF1">
    <property type="entry name" value="5'-METHYLTHIOADENOSINE_S-ADENOSYLHOMOCYSTEINE NUCLEOSIDASE"/>
    <property type="match status" value="1"/>
</dbReference>
<dbReference type="SUPFAM" id="SSF53167">
    <property type="entry name" value="Purine and uridine phosphorylases"/>
    <property type="match status" value="1"/>
</dbReference>
<feature type="domain" description="Effector-associated" evidence="2">
    <location>
        <begin position="281"/>
        <end position="344"/>
    </location>
</feature>
<organism evidence="3 4">
    <name type="scientific">Winogradskya humida</name>
    <dbReference type="NCBI Taxonomy" id="113566"/>
    <lineage>
        <taxon>Bacteria</taxon>
        <taxon>Bacillati</taxon>
        <taxon>Actinomycetota</taxon>
        <taxon>Actinomycetes</taxon>
        <taxon>Micromonosporales</taxon>
        <taxon>Micromonosporaceae</taxon>
        <taxon>Winogradskya</taxon>
    </lineage>
</organism>
<dbReference type="Pfam" id="PF01048">
    <property type="entry name" value="PNP_UDP_1"/>
    <property type="match status" value="1"/>
</dbReference>
<dbReference type="InterPro" id="IPR045431">
    <property type="entry name" value="EAD2"/>
</dbReference>
<keyword evidence="4" id="KW-1185">Reference proteome</keyword>
<dbReference type="CDD" id="cd09008">
    <property type="entry name" value="MTAN"/>
    <property type="match status" value="1"/>
</dbReference>
<dbReference type="PANTHER" id="PTHR46832">
    <property type="entry name" value="5'-METHYLTHIOADENOSINE/S-ADENOSYLHOMOCYSTEINE NUCLEOSIDASE"/>
    <property type="match status" value="1"/>
</dbReference>
<evidence type="ECO:0000313" key="3">
    <source>
        <dbReference type="EMBL" id="GIE22838.1"/>
    </source>
</evidence>
<reference evidence="3 4" key="1">
    <citation type="submission" date="2021-01" db="EMBL/GenBank/DDBJ databases">
        <title>Whole genome shotgun sequence of Actinoplanes humidus NBRC 14915.</title>
        <authorList>
            <person name="Komaki H."/>
            <person name="Tamura T."/>
        </authorList>
    </citation>
    <scope>NUCLEOTIDE SEQUENCE [LARGE SCALE GENOMIC DNA]</scope>
    <source>
        <strain evidence="3 4">NBRC 14915</strain>
    </source>
</reference>
<name>A0ABQ3ZWJ8_9ACTN</name>
<protein>
    <recommendedName>
        <fullName evidence="5">Nucleoside phosphorylase</fullName>
    </recommendedName>
</protein>
<comment type="caution">
    <text evidence="3">The sequence shown here is derived from an EMBL/GenBank/DDBJ whole genome shotgun (WGS) entry which is preliminary data.</text>
</comment>
<evidence type="ECO:0000259" key="1">
    <source>
        <dbReference type="Pfam" id="PF01048"/>
    </source>
</evidence>
<gene>
    <name evidence="3" type="ORF">Ahu01nite_059400</name>
</gene>
<evidence type="ECO:0008006" key="5">
    <source>
        <dbReference type="Google" id="ProtNLM"/>
    </source>
</evidence>
<dbReference type="Pfam" id="PF19956">
    <property type="entry name" value="EAD2"/>
    <property type="match status" value="1"/>
</dbReference>
<dbReference type="InterPro" id="IPR000845">
    <property type="entry name" value="Nucleoside_phosphorylase_d"/>
</dbReference>
<dbReference type="Proteomes" id="UP000603200">
    <property type="component" value="Unassembled WGS sequence"/>
</dbReference>
<proteinExistence type="predicted"/>
<sequence>MEKSRILIGLVTALSDEWDAVESTIDNPAQVTVDGDTTSYLYGTVPSRVQGQPHHVIAVQQVIDGNRSAAAVSARLAASFPGVRHLIMCGIAGGVPSAGHDIRIGDVVSSTRGIVDYDHVRSEAGGDRLRRPVEGLSKLLLSADQRLEAAERAGRATWFQALEAPFDRKPAVHRGAIGSADRLLRNAALRDRLAREFGVIAVEMEAAGLAVGADLNGLHWYVVRGISDLADGTKSDDYHKYAASTAAAYVRSLLHEVAPPSGHAEVSEDGFGAIVSALTLLLSDEQNRRTILRRLPANIRTQVPNRDTARIQAVELVGTCERFPGGGESLLDAVGAVAADDPDFPMFTEALRLHWRGR</sequence>
<dbReference type="InterPro" id="IPR035994">
    <property type="entry name" value="Nucleoside_phosphorylase_sf"/>
</dbReference>
<feature type="domain" description="Nucleoside phosphorylase" evidence="1">
    <location>
        <begin position="8"/>
        <end position="254"/>
    </location>
</feature>
<accession>A0ABQ3ZWJ8</accession>